<sequence>MSTEIEGVWDLTIVTPIGRMRPVVELRTEDGLLVGTAHGAGEDLPLKDIALDGDRLTWKQSITRPMRLDLTFAVTVDGDRLTGTSQAGRLPSSKVTGRRRSHDVADTAEPAR</sequence>
<dbReference type="RefSeq" id="WP_275821943.1">
    <property type="nucleotide sequence ID" value="NZ_BAAANM010000014.1"/>
</dbReference>
<reference evidence="2 3" key="1">
    <citation type="submission" date="2023-03" db="EMBL/GenBank/DDBJ databases">
        <title>Draft genome sequence of type strain Streptomyces ferralitis JCM 14344.</title>
        <authorList>
            <person name="Klaysubun C."/>
            <person name="Duangmal K."/>
        </authorList>
    </citation>
    <scope>NUCLEOTIDE SEQUENCE [LARGE SCALE GENOMIC DNA]</scope>
    <source>
        <strain evidence="2 3">JCM 14344</strain>
    </source>
</reference>
<name>A0ABT5ZAT7_9ACTN</name>
<evidence type="ECO:0000256" key="1">
    <source>
        <dbReference type="SAM" id="MobiDB-lite"/>
    </source>
</evidence>
<accession>A0ABT5ZAT7</accession>
<comment type="caution">
    <text evidence="2">The sequence shown here is derived from an EMBL/GenBank/DDBJ whole genome shotgun (WGS) entry which is preliminary data.</text>
</comment>
<feature type="compositionally biased region" description="Basic and acidic residues" evidence="1">
    <location>
        <begin position="102"/>
        <end position="112"/>
    </location>
</feature>
<dbReference type="EMBL" id="JARHTQ010000042">
    <property type="protein sequence ID" value="MDF2260889.1"/>
    <property type="molecule type" value="Genomic_DNA"/>
</dbReference>
<protein>
    <recommendedName>
        <fullName evidence="4">DUF306 domain-containing protein</fullName>
    </recommendedName>
</protein>
<gene>
    <name evidence="2" type="ORF">P2L57_35790</name>
</gene>
<dbReference type="Proteomes" id="UP001220022">
    <property type="component" value="Unassembled WGS sequence"/>
</dbReference>
<evidence type="ECO:0008006" key="4">
    <source>
        <dbReference type="Google" id="ProtNLM"/>
    </source>
</evidence>
<evidence type="ECO:0000313" key="3">
    <source>
        <dbReference type="Proteomes" id="UP001220022"/>
    </source>
</evidence>
<evidence type="ECO:0000313" key="2">
    <source>
        <dbReference type="EMBL" id="MDF2260889.1"/>
    </source>
</evidence>
<keyword evidence="3" id="KW-1185">Reference proteome</keyword>
<feature type="region of interest" description="Disordered" evidence="1">
    <location>
        <begin position="81"/>
        <end position="112"/>
    </location>
</feature>
<organism evidence="2 3">
    <name type="scientific">Streptantibioticus ferralitis</name>
    <dbReference type="NCBI Taxonomy" id="236510"/>
    <lineage>
        <taxon>Bacteria</taxon>
        <taxon>Bacillati</taxon>
        <taxon>Actinomycetota</taxon>
        <taxon>Actinomycetes</taxon>
        <taxon>Kitasatosporales</taxon>
        <taxon>Streptomycetaceae</taxon>
        <taxon>Streptantibioticus</taxon>
    </lineage>
</organism>
<proteinExistence type="predicted"/>